<name>A0ABP3QF46_9PROT</name>
<evidence type="ECO:0000256" key="4">
    <source>
        <dbReference type="ARBA" id="ARBA00022630"/>
    </source>
</evidence>
<dbReference type="PANTHER" id="PTHR30040">
    <property type="entry name" value="THIAMINE BIOSYNTHESIS LIPOPROTEIN APBE"/>
    <property type="match status" value="1"/>
</dbReference>
<dbReference type="GO" id="GO:0016740">
    <property type="term" value="F:transferase activity"/>
    <property type="evidence" value="ECO:0007669"/>
    <property type="project" value="UniProtKB-KW"/>
</dbReference>
<evidence type="ECO:0000313" key="13">
    <source>
        <dbReference type="Proteomes" id="UP001501588"/>
    </source>
</evidence>
<protein>
    <recommendedName>
        <fullName evidence="3 11">FAD:protein FMN transferase</fullName>
        <ecNumber evidence="2 11">2.7.1.180</ecNumber>
    </recommendedName>
    <alternativeName>
        <fullName evidence="9 11">Flavin transferase</fullName>
    </alternativeName>
</protein>
<dbReference type="PIRSF" id="PIRSF006268">
    <property type="entry name" value="ApbE"/>
    <property type="match status" value="1"/>
</dbReference>
<organism evidence="12 13">
    <name type="scientific">Craurococcus roseus</name>
    <dbReference type="NCBI Taxonomy" id="77585"/>
    <lineage>
        <taxon>Bacteria</taxon>
        <taxon>Pseudomonadati</taxon>
        <taxon>Pseudomonadota</taxon>
        <taxon>Alphaproteobacteria</taxon>
        <taxon>Acetobacterales</taxon>
        <taxon>Acetobacteraceae</taxon>
        <taxon>Craurococcus</taxon>
    </lineage>
</organism>
<accession>A0ABP3QF46</accession>
<comment type="catalytic activity">
    <reaction evidence="10 11">
        <text>L-threonyl-[protein] + FAD = FMN-L-threonyl-[protein] + AMP + H(+)</text>
        <dbReference type="Rhea" id="RHEA:36847"/>
        <dbReference type="Rhea" id="RHEA-COMP:11060"/>
        <dbReference type="Rhea" id="RHEA-COMP:11061"/>
        <dbReference type="ChEBI" id="CHEBI:15378"/>
        <dbReference type="ChEBI" id="CHEBI:30013"/>
        <dbReference type="ChEBI" id="CHEBI:57692"/>
        <dbReference type="ChEBI" id="CHEBI:74257"/>
        <dbReference type="ChEBI" id="CHEBI:456215"/>
        <dbReference type="EC" id="2.7.1.180"/>
    </reaction>
</comment>
<keyword evidence="6 11" id="KW-0479">Metal-binding</keyword>
<dbReference type="InterPro" id="IPR024932">
    <property type="entry name" value="ApbE"/>
</dbReference>
<dbReference type="InterPro" id="IPR003374">
    <property type="entry name" value="ApbE-like_sf"/>
</dbReference>
<dbReference type="EC" id="2.7.1.180" evidence="2 11"/>
<keyword evidence="13" id="KW-1185">Reference proteome</keyword>
<proteinExistence type="inferred from homology"/>
<keyword evidence="5 11" id="KW-0808">Transferase</keyword>
<evidence type="ECO:0000256" key="6">
    <source>
        <dbReference type="ARBA" id="ARBA00022723"/>
    </source>
</evidence>
<keyword evidence="4 11" id="KW-0285">Flavoprotein</keyword>
<sequence>MTWRGVVLGAVGTIVVHHPDRIAAERLVARALNEVRRLDGLFSLYREDSALVALNRRGALEAPPADMVRLLAACARYAELTGGAFDPTVQPLWRLYFEHFSRPGADPAGPPAAALSAALGRVGYGRILVGRDRIALGARGMQVTLNGIAQGYITDRIVELLRDGGIERTMVDLGEARVLGSRPDGRPWQVGLADPDDPGRVRETLGLVDRAVATSGGYGMAFDPAGRFGHILDPRTGASPRLHRSVSVVAPDATTADALSTAFSLMPPPAIDAALARLRGVAAHLVHADGSAGVRTAG</sequence>
<reference evidence="13" key="1">
    <citation type="journal article" date="2019" name="Int. J. Syst. Evol. Microbiol.">
        <title>The Global Catalogue of Microorganisms (GCM) 10K type strain sequencing project: providing services to taxonomists for standard genome sequencing and annotation.</title>
        <authorList>
            <consortium name="The Broad Institute Genomics Platform"/>
            <consortium name="The Broad Institute Genome Sequencing Center for Infectious Disease"/>
            <person name="Wu L."/>
            <person name="Ma J."/>
        </authorList>
    </citation>
    <scope>NUCLEOTIDE SEQUENCE [LARGE SCALE GENOMIC DNA]</scope>
    <source>
        <strain evidence="13">JCM 9933</strain>
    </source>
</reference>
<dbReference type="Gene3D" id="3.10.520.10">
    <property type="entry name" value="ApbE-like domains"/>
    <property type="match status" value="1"/>
</dbReference>
<comment type="caution">
    <text evidence="12">The sequence shown here is derived from an EMBL/GenBank/DDBJ whole genome shotgun (WGS) entry which is preliminary data.</text>
</comment>
<evidence type="ECO:0000256" key="8">
    <source>
        <dbReference type="ARBA" id="ARBA00022842"/>
    </source>
</evidence>
<keyword evidence="7 11" id="KW-0274">FAD</keyword>
<gene>
    <name evidence="12" type="ORF">GCM10009416_24520</name>
</gene>
<dbReference type="EMBL" id="BAAAFZ010000030">
    <property type="protein sequence ID" value="GAA0585251.1"/>
    <property type="molecule type" value="Genomic_DNA"/>
</dbReference>
<evidence type="ECO:0000256" key="3">
    <source>
        <dbReference type="ARBA" id="ARBA00016337"/>
    </source>
</evidence>
<evidence type="ECO:0000256" key="10">
    <source>
        <dbReference type="ARBA" id="ARBA00048540"/>
    </source>
</evidence>
<comment type="cofactor">
    <cofactor evidence="1">
        <name>Mg(2+)</name>
        <dbReference type="ChEBI" id="CHEBI:18420"/>
    </cofactor>
</comment>
<dbReference type="PANTHER" id="PTHR30040:SF2">
    <property type="entry name" value="FAD:PROTEIN FMN TRANSFERASE"/>
    <property type="match status" value="1"/>
</dbReference>
<evidence type="ECO:0000256" key="1">
    <source>
        <dbReference type="ARBA" id="ARBA00001946"/>
    </source>
</evidence>
<evidence type="ECO:0000256" key="7">
    <source>
        <dbReference type="ARBA" id="ARBA00022827"/>
    </source>
</evidence>
<evidence type="ECO:0000256" key="5">
    <source>
        <dbReference type="ARBA" id="ARBA00022679"/>
    </source>
</evidence>
<dbReference type="SUPFAM" id="SSF143631">
    <property type="entry name" value="ApbE-like"/>
    <property type="match status" value="1"/>
</dbReference>
<dbReference type="Pfam" id="PF02424">
    <property type="entry name" value="ApbE"/>
    <property type="match status" value="1"/>
</dbReference>
<evidence type="ECO:0000256" key="9">
    <source>
        <dbReference type="ARBA" id="ARBA00031306"/>
    </source>
</evidence>
<evidence type="ECO:0000256" key="11">
    <source>
        <dbReference type="PIRNR" id="PIRNR006268"/>
    </source>
</evidence>
<keyword evidence="8 11" id="KW-0460">Magnesium</keyword>
<evidence type="ECO:0000256" key="2">
    <source>
        <dbReference type="ARBA" id="ARBA00011955"/>
    </source>
</evidence>
<evidence type="ECO:0000313" key="12">
    <source>
        <dbReference type="EMBL" id="GAA0585251.1"/>
    </source>
</evidence>
<comment type="similarity">
    <text evidence="11">Belongs to the ApbE family.</text>
</comment>
<dbReference type="Proteomes" id="UP001501588">
    <property type="component" value="Unassembled WGS sequence"/>
</dbReference>